<name>A0A251YF15_9MICO</name>
<keyword evidence="1" id="KW-1133">Transmembrane helix</keyword>
<dbReference type="EMBL" id="MDJY01000044">
    <property type="protein sequence ID" value="OUE22688.1"/>
    <property type="molecule type" value="Genomic_DNA"/>
</dbReference>
<evidence type="ECO:0000313" key="3">
    <source>
        <dbReference type="Proteomes" id="UP000195011"/>
    </source>
</evidence>
<dbReference type="AlphaFoldDB" id="A0A251YF15"/>
<sequence length="65" mass="6851">MAGRPPARSLPRARRAVVAMMLVAAPMPLVAHLAPDLAAACWSAGAVLTVGALVVALRSRRRPRR</sequence>
<keyword evidence="1" id="KW-0812">Transmembrane</keyword>
<evidence type="ECO:0000256" key="1">
    <source>
        <dbReference type="SAM" id="Phobius"/>
    </source>
</evidence>
<gene>
    <name evidence="2" type="ORF">BFL36_09395</name>
</gene>
<evidence type="ECO:0000313" key="2">
    <source>
        <dbReference type="EMBL" id="OUE22688.1"/>
    </source>
</evidence>
<comment type="caution">
    <text evidence="2">The sequence shown here is derived from an EMBL/GenBank/DDBJ whole genome shotgun (WGS) entry which is preliminary data.</text>
</comment>
<protein>
    <submittedName>
        <fullName evidence="2">Uncharacterized protein</fullName>
    </submittedName>
</protein>
<reference evidence="2 3" key="1">
    <citation type="submission" date="2016-08" db="EMBL/GenBank/DDBJ databases">
        <title>Genome sequence of Clavibacter michiganensis spp strain CFBP8017.</title>
        <authorList>
            <person name="Thapa S.P."/>
            <person name="Coaker G."/>
            <person name="Jacques M.-A."/>
        </authorList>
    </citation>
    <scope>NUCLEOTIDE SEQUENCE [LARGE SCALE GENOMIC DNA]</scope>
    <source>
        <strain evidence="2">CFBP8017</strain>
    </source>
</reference>
<dbReference type="RefSeq" id="WP_086517690.1">
    <property type="nucleotide sequence ID" value="NZ_MDJY01000044.1"/>
</dbReference>
<organism evidence="2 3">
    <name type="scientific">Clavibacter michiganensis</name>
    <dbReference type="NCBI Taxonomy" id="28447"/>
    <lineage>
        <taxon>Bacteria</taxon>
        <taxon>Bacillati</taxon>
        <taxon>Actinomycetota</taxon>
        <taxon>Actinomycetes</taxon>
        <taxon>Micrococcales</taxon>
        <taxon>Microbacteriaceae</taxon>
        <taxon>Clavibacter</taxon>
    </lineage>
</organism>
<keyword evidence="1" id="KW-0472">Membrane</keyword>
<feature type="transmembrane region" description="Helical" evidence="1">
    <location>
        <begin position="37"/>
        <end position="57"/>
    </location>
</feature>
<dbReference type="Proteomes" id="UP000195011">
    <property type="component" value="Unassembled WGS sequence"/>
</dbReference>
<feature type="transmembrane region" description="Helical" evidence="1">
    <location>
        <begin position="12"/>
        <end position="31"/>
    </location>
</feature>
<proteinExistence type="predicted"/>
<accession>A0A251YF15</accession>